<comment type="subcellular location">
    <subcellularLocation>
        <location evidence="1">Cytoplasm</location>
        <location evidence="1">Cytoskeleton</location>
    </subcellularLocation>
</comment>
<dbReference type="GO" id="GO:0007017">
    <property type="term" value="P:microtubule-based process"/>
    <property type="evidence" value="ECO:0007669"/>
    <property type="project" value="InterPro"/>
</dbReference>
<dbReference type="EMBL" id="PJQY01001045">
    <property type="protein sequence ID" value="PQQ05747.1"/>
    <property type="molecule type" value="Genomic_DNA"/>
</dbReference>
<evidence type="ECO:0000256" key="1">
    <source>
        <dbReference type="RuleBase" id="RU365010"/>
    </source>
</evidence>
<dbReference type="Pfam" id="PF01221">
    <property type="entry name" value="Dynein_light"/>
    <property type="match status" value="1"/>
</dbReference>
<dbReference type="GO" id="GO:0005868">
    <property type="term" value="C:cytoplasmic dynein complex"/>
    <property type="evidence" value="ECO:0007669"/>
    <property type="project" value="TreeGrafter"/>
</dbReference>
<dbReference type="InterPro" id="IPR001372">
    <property type="entry name" value="Dynein_light_chain_typ-1/2"/>
</dbReference>
<dbReference type="PANTHER" id="PTHR11886:SF70">
    <property type="entry name" value="DYNEIN LIGHT CHAIN"/>
    <property type="match status" value="1"/>
</dbReference>
<reference evidence="2 4" key="1">
    <citation type="submission" date="2018-02" db="EMBL/GenBank/DDBJ databases">
        <title>Draft genome of wild Prunus yedoensis var. nudiflora.</title>
        <authorList>
            <person name="Baek S."/>
            <person name="Kim J.-H."/>
            <person name="Choi K."/>
            <person name="Kim G.-B."/>
            <person name="Cho A."/>
            <person name="Jang H."/>
            <person name="Shin C.-H."/>
            <person name="Yu H.-J."/>
            <person name="Mun J.-H."/>
        </authorList>
    </citation>
    <scope>NUCLEOTIDE SEQUENCE [LARGE SCALE GENOMIC DNA]</scope>
    <source>
        <strain evidence="4">cv. Jeju island</strain>
        <tissue evidence="2">Leaf</tissue>
    </source>
</reference>
<evidence type="ECO:0000313" key="4">
    <source>
        <dbReference type="Proteomes" id="UP000250321"/>
    </source>
</evidence>
<dbReference type="GO" id="GO:0045505">
    <property type="term" value="F:dynein intermediate chain binding"/>
    <property type="evidence" value="ECO:0007669"/>
    <property type="project" value="TreeGrafter"/>
</dbReference>
<evidence type="ECO:0000313" key="2">
    <source>
        <dbReference type="EMBL" id="PQQ05747.1"/>
    </source>
</evidence>
<dbReference type="GO" id="GO:0005874">
    <property type="term" value="C:microtubule"/>
    <property type="evidence" value="ECO:0007669"/>
    <property type="project" value="UniProtKB-KW"/>
</dbReference>
<dbReference type="Gene3D" id="3.30.740.10">
    <property type="entry name" value="Protein Inhibitor Of Neuronal Nitric Oxide Synthase"/>
    <property type="match status" value="1"/>
</dbReference>
<keyword evidence="1" id="KW-0206">Cytoskeleton</keyword>
<dbReference type="Proteomes" id="UP000250321">
    <property type="component" value="Unassembled WGS sequence"/>
</dbReference>
<dbReference type="EMBL" id="PJQY01000877">
    <property type="protein sequence ID" value="PQQ07238.1"/>
    <property type="molecule type" value="Genomic_DNA"/>
</dbReference>
<accession>A0A314YHD8</accession>
<comment type="similarity">
    <text evidence="1">Belongs to the dynein light chain family.</text>
</comment>
<keyword evidence="1" id="KW-0505">Motor protein</keyword>
<keyword evidence="1" id="KW-0963">Cytoplasm</keyword>
<dbReference type="InterPro" id="IPR037177">
    <property type="entry name" value="DLC_sf"/>
</dbReference>
<keyword evidence="1" id="KW-0493">Microtubule</keyword>
<dbReference type="CDD" id="cd21452">
    <property type="entry name" value="DLC-like_DYNLL1_DYNLL2"/>
    <property type="match status" value="1"/>
</dbReference>
<keyword evidence="4" id="KW-1185">Reference proteome</keyword>
<gene>
    <name evidence="3" type="ORF">Pyn_15390</name>
    <name evidence="2" type="ORF">Pyn_28319</name>
</gene>
<protein>
    <recommendedName>
        <fullName evidence="1">Dynein light chain</fullName>
    </recommendedName>
</protein>
<keyword evidence="1" id="KW-0243">Dynein</keyword>
<dbReference type="STRING" id="2094558.A0A314YHD8"/>
<dbReference type="OrthoDB" id="10033309at2759"/>
<dbReference type="FunFam" id="3.30.740.10:FF:000008">
    <property type="entry name" value="Dynein light chain"/>
    <property type="match status" value="1"/>
</dbReference>
<comment type="caution">
    <text evidence="2">The sequence shown here is derived from an EMBL/GenBank/DDBJ whole genome shotgun (WGS) entry which is preliminary data.</text>
</comment>
<sequence>MLEGKAVVNETDMLQTMQQDALHLAAKALDIFDVTEPTEIAQFIKKEFDESYGTGWQCIVGTDFGSFVTHSQGCFIHFLIGSLAFLLFRGTANLAAEANMIPPLEAVKA</sequence>
<organism evidence="2 4">
    <name type="scientific">Prunus yedoensis var. nudiflora</name>
    <dbReference type="NCBI Taxonomy" id="2094558"/>
    <lineage>
        <taxon>Eukaryota</taxon>
        <taxon>Viridiplantae</taxon>
        <taxon>Streptophyta</taxon>
        <taxon>Embryophyta</taxon>
        <taxon>Tracheophyta</taxon>
        <taxon>Spermatophyta</taxon>
        <taxon>Magnoliopsida</taxon>
        <taxon>eudicotyledons</taxon>
        <taxon>Gunneridae</taxon>
        <taxon>Pentapetalae</taxon>
        <taxon>rosids</taxon>
        <taxon>fabids</taxon>
        <taxon>Rosales</taxon>
        <taxon>Rosaceae</taxon>
        <taxon>Amygdaloideae</taxon>
        <taxon>Amygdaleae</taxon>
        <taxon>Prunus</taxon>
    </lineage>
</organism>
<dbReference type="SUPFAM" id="SSF54648">
    <property type="entry name" value="DLC"/>
    <property type="match status" value="1"/>
</dbReference>
<name>A0A314YHD8_PRUYE</name>
<evidence type="ECO:0000313" key="3">
    <source>
        <dbReference type="EMBL" id="PQQ07238.1"/>
    </source>
</evidence>
<dbReference type="SMART" id="SM01375">
    <property type="entry name" value="Dynein_light"/>
    <property type="match status" value="1"/>
</dbReference>
<proteinExistence type="inferred from homology"/>
<dbReference type="AlphaFoldDB" id="A0A314YHD8"/>
<dbReference type="PANTHER" id="PTHR11886">
    <property type="entry name" value="DYNEIN LIGHT CHAIN"/>
    <property type="match status" value="1"/>
</dbReference>